<feature type="signal peptide" evidence="7">
    <location>
        <begin position="1"/>
        <end position="20"/>
    </location>
</feature>
<comment type="cofactor">
    <cofactor evidence="1 6">
        <name>FAD</name>
        <dbReference type="ChEBI" id="CHEBI:57692"/>
    </cofactor>
</comment>
<name>A0A250XNR0_9CHLO</name>
<reference evidence="9 10" key="1">
    <citation type="submission" date="2017-08" db="EMBL/GenBank/DDBJ databases">
        <title>Acidophilic green algal genome provides insights into adaptation to an acidic environment.</title>
        <authorList>
            <person name="Hirooka S."/>
            <person name="Hirose Y."/>
            <person name="Kanesaki Y."/>
            <person name="Higuchi S."/>
            <person name="Fujiwara T."/>
            <person name="Onuma R."/>
            <person name="Era A."/>
            <person name="Ohbayashi R."/>
            <person name="Uzuka A."/>
            <person name="Nozaki H."/>
            <person name="Yoshikawa H."/>
            <person name="Miyagishima S.Y."/>
        </authorList>
    </citation>
    <scope>NUCLEOTIDE SEQUENCE [LARGE SCALE GENOMIC DNA]</scope>
    <source>
        <strain evidence="9 10">NIES-2499</strain>
    </source>
</reference>
<keyword evidence="3 6" id="KW-0274">FAD</keyword>
<keyword evidence="2 6" id="KW-0285">Flavoprotein</keyword>
<dbReference type="GO" id="GO:0016972">
    <property type="term" value="F:thiol oxidase activity"/>
    <property type="evidence" value="ECO:0007669"/>
    <property type="project" value="UniProtKB-EC"/>
</dbReference>
<dbReference type="OrthoDB" id="10426110at2759"/>
<evidence type="ECO:0000256" key="4">
    <source>
        <dbReference type="ARBA" id="ARBA00023002"/>
    </source>
</evidence>
<dbReference type="AlphaFoldDB" id="A0A250XNR0"/>
<comment type="catalytic activity">
    <reaction evidence="6">
        <text>2 R'C(R)SH + O2 = R'C(R)S-S(R)CR' + H2O2</text>
        <dbReference type="Rhea" id="RHEA:17357"/>
        <dbReference type="ChEBI" id="CHEBI:15379"/>
        <dbReference type="ChEBI" id="CHEBI:16240"/>
        <dbReference type="ChEBI" id="CHEBI:16520"/>
        <dbReference type="ChEBI" id="CHEBI:17412"/>
        <dbReference type="EC" id="1.8.3.2"/>
    </reaction>
</comment>
<sequence length="229" mass="25507">MITILVLTLTGCLLGRQVFANQQQVERTFVECGVTITERADASPKIGSCQMNTTGDPRVFGPDAWKTFHRFANSYPESPNKKTITACINFVHALPYMLPCSMCGLDLKEFIENNEVLEGTFNDKCAASEEYGMPCQSVEAACTTQPYLVNWFLRAHYNVGRHTNPCRTLWTPEQAAKVYGSELLCAKNVVWGGCGRTGVCRAQHQPNCVDEAKDCPLHEKALSYRKLVT</sequence>
<organism evidence="9 10">
    <name type="scientific">Chlamydomonas eustigma</name>
    <dbReference type="NCBI Taxonomy" id="1157962"/>
    <lineage>
        <taxon>Eukaryota</taxon>
        <taxon>Viridiplantae</taxon>
        <taxon>Chlorophyta</taxon>
        <taxon>core chlorophytes</taxon>
        <taxon>Chlorophyceae</taxon>
        <taxon>CS clade</taxon>
        <taxon>Chlamydomonadales</taxon>
        <taxon>Chlamydomonadaceae</taxon>
        <taxon>Chlamydomonas</taxon>
    </lineage>
</organism>
<evidence type="ECO:0000256" key="5">
    <source>
        <dbReference type="ARBA" id="ARBA00023157"/>
    </source>
</evidence>
<feature type="chain" id="PRO_5012535530" description="Sulfhydryl oxidase" evidence="7">
    <location>
        <begin position="21"/>
        <end position="229"/>
    </location>
</feature>
<evidence type="ECO:0000313" key="10">
    <source>
        <dbReference type="Proteomes" id="UP000232323"/>
    </source>
</evidence>
<keyword evidence="4 6" id="KW-0560">Oxidoreductase</keyword>
<dbReference type="PROSITE" id="PS51324">
    <property type="entry name" value="ERV_ALR"/>
    <property type="match status" value="1"/>
</dbReference>
<evidence type="ECO:0000256" key="2">
    <source>
        <dbReference type="ARBA" id="ARBA00022630"/>
    </source>
</evidence>
<gene>
    <name evidence="9" type="ORF">CEUSTIGMA_g12054.t1</name>
</gene>
<dbReference type="Proteomes" id="UP000232323">
    <property type="component" value="Unassembled WGS sequence"/>
</dbReference>
<evidence type="ECO:0000256" key="3">
    <source>
        <dbReference type="ARBA" id="ARBA00022827"/>
    </source>
</evidence>
<evidence type="ECO:0000256" key="1">
    <source>
        <dbReference type="ARBA" id="ARBA00001974"/>
    </source>
</evidence>
<protein>
    <recommendedName>
        <fullName evidence="6">Sulfhydryl oxidase</fullName>
        <ecNumber evidence="6">1.8.3.2</ecNumber>
    </recommendedName>
</protein>
<dbReference type="EMBL" id="BEGY01000130">
    <property type="protein sequence ID" value="GAX84633.1"/>
    <property type="molecule type" value="Genomic_DNA"/>
</dbReference>
<evidence type="ECO:0000313" key="9">
    <source>
        <dbReference type="EMBL" id="GAX84633.1"/>
    </source>
</evidence>
<dbReference type="Pfam" id="PF04777">
    <property type="entry name" value="Evr1_Alr"/>
    <property type="match status" value="1"/>
</dbReference>
<keyword evidence="5" id="KW-1015">Disulfide bond</keyword>
<dbReference type="InterPro" id="IPR017905">
    <property type="entry name" value="ERV/ALR_sulphydryl_oxidase"/>
</dbReference>
<comment type="caution">
    <text evidence="9">The sequence shown here is derived from an EMBL/GenBank/DDBJ whole genome shotgun (WGS) entry which is preliminary data.</text>
</comment>
<proteinExistence type="predicted"/>
<dbReference type="Gene3D" id="1.20.120.310">
    <property type="entry name" value="ERV/ALR sulfhydryl oxidase domain"/>
    <property type="match status" value="1"/>
</dbReference>
<evidence type="ECO:0000256" key="7">
    <source>
        <dbReference type="SAM" id="SignalP"/>
    </source>
</evidence>
<keyword evidence="10" id="KW-1185">Reference proteome</keyword>
<feature type="domain" description="ERV/ALR sulfhydryl oxidase" evidence="8">
    <location>
        <begin position="53"/>
        <end position="179"/>
    </location>
</feature>
<dbReference type="InterPro" id="IPR036774">
    <property type="entry name" value="ERV/ALR_sulphydryl_oxid_sf"/>
</dbReference>
<dbReference type="SUPFAM" id="SSF69000">
    <property type="entry name" value="FAD-dependent thiol oxidase"/>
    <property type="match status" value="1"/>
</dbReference>
<evidence type="ECO:0000256" key="6">
    <source>
        <dbReference type="RuleBase" id="RU371123"/>
    </source>
</evidence>
<evidence type="ECO:0000259" key="8">
    <source>
        <dbReference type="PROSITE" id="PS51324"/>
    </source>
</evidence>
<accession>A0A250XNR0</accession>
<dbReference type="EC" id="1.8.3.2" evidence="6"/>
<keyword evidence="7" id="KW-0732">Signal</keyword>